<dbReference type="Pfam" id="PF00899">
    <property type="entry name" value="ThiF"/>
    <property type="match status" value="1"/>
</dbReference>
<dbReference type="Pfam" id="PF14464">
    <property type="entry name" value="Prok-JAB"/>
    <property type="match status" value="1"/>
</dbReference>
<dbReference type="GO" id="GO:0008237">
    <property type="term" value="F:metallopeptidase activity"/>
    <property type="evidence" value="ECO:0007669"/>
    <property type="project" value="UniProtKB-KW"/>
</dbReference>
<keyword evidence="5" id="KW-0482">Metalloprotease</keyword>
<evidence type="ECO:0000256" key="2">
    <source>
        <dbReference type="ARBA" id="ARBA00022723"/>
    </source>
</evidence>
<dbReference type="InterPro" id="IPR028090">
    <property type="entry name" value="JAB_dom_prok"/>
</dbReference>
<organism evidence="8 9">
    <name type="scientific">Leptospira ellinghausenii</name>
    <dbReference type="NCBI Taxonomy" id="1917822"/>
    <lineage>
        <taxon>Bacteria</taxon>
        <taxon>Pseudomonadati</taxon>
        <taxon>Spirochaetota</taxon>
        <taxon>Spirochaetia</taxon>
        <taxon>Leptospirales</taxon>
        <taxon>Leptospiraceae</taxon>
        <taxon>Leptospira</taxon>
    </lineage>
</organism>
<keyword evidence="4" id="KW-0862">Zinc</keyword>
<dbReference type="SUPFAM" id="SSF69572">
    <property type="entry name" value="Activating enzymes of the ubiquitin-like proteins"/>
    <property type="match status" value="1"/>
</dbReference>
<dbReference type="SUPFAM" id="SSF102712">
    <property type="entry name" value="JAB1/MPN domain"/>
    <property type="match status" value="1"/>
</dbReference>
<evidence type="ECO:0000259" key="7">
    <source>
        <dbReference type="Pfam" id="PF14464"/>
    </source>
</evidence>
<keyword evidence="2" id="KW-0479">Metal-binding</keyword>
<dbReference type="Proteomes" id="UP000245206">
    <property type="component" value="Unassembled WGS sequence"/>
</dbReference>
<dbReference type="Gene3D" id="3.40.50.720">
    <property type="entry name" value="NAD(P)-binding Rossmann-like Domain"/>
    <property type="match status" value="1"/>
</dbReference>
<sequence length="741" mass="84279">MMIFENSRIISPENRLSEHSQEVNNLIFAIGERKEFCLHESRIFHSPDNLIEILLVDLKHPSIKSKNSVGILNREPLAILYINGLPEHPFRVVPIRENFPEDILHMNFSFGIIPKTICMYLESWAEVERNWTLQNFLNRICWWFLKTSEDSLHSNEQELERPYFISDYKLLLPTSYEEEKSFDFAYLDNTTKVIKFSNSYPDRNCSFLTLDVKPIKHTRVFPAPWNLKLLEEQFQKRSSSVIDILKEEILKRTSSSGFPVREIIEQTFILLKFKRYDSSGNLLEKPDFFAFFIPKGIGALGHLLGILSISPVDPNKYYKIDLLGIEETSSNDHLSDIPILPVEIVNPLTQKFASLMSGIEFTDASFNGVLIGVGSLGSTLAEIWSKSGWGRWSLLDNDCIAPHNVFRHLAKEKDIGRNKAELVSELMNLNYSPGNPPVTYTPKNFSPTILSELFSDYKSIDLIVDASASSFLLRDISMSNELPRACSLFFNQIGSGGVLFLEDSERSKRLDFIETSYLRALISEEWGENFLQNNIPKQRVGASCSDLSVILSYERVILLSSSLSNLLRLKLKSKYAALCILKLDAETGRIDNYEVELFSPKSIVINDWNIFYDGFIESKLNRLRATSLPKETGGIIIGYTDQKTKSIYIVDITKAPGDSISSISGFERGSEGLAEYLEKVKKRTSENCDYIGDWHSHPKGHSSEASQTDLTSLNKFAKVMNSEGLPILMIIVSEDISFYIK</sequence>
<dbReference type="GO" id="GO:0006508">
    <property type="term" value="P:proteolysis"/>
    <property type="evidence" value="ECO:0007669"/>
    <property type="project" value="UniProtKB-KW"/>
</dbReference>
<dbReference type="InterPro" id="IPR032865">
    <property type="entry name" value="Prok-E2_A"/>
</dbReference>
<dbReference type="Gene3D" id="3.40.140.10">
    <property type="entry name" value="Cytidine Deaminase, domain 2"/>
    <property type="match status" value="1"/>
</dbReference>
<dbReference type="InterPro" id="IPR000594">
    <property type="entry name" value="ThiF_NAD_FAD-bd"/>
</dbReference>
<comment type="caution">
    <text evidence="8">The sequence shown here is derived from an EMBL/GenBank/DDBJ whole genome shotgun (WGS) entry which is preliminary data.</text>
</comment>
<dbReference type="Pfam" id="PF14457">
    <property type="entry name" value="Prok-E2_A"/>
    <property type="match status" value="1"/>
</dbReference>
<reference evidence="9" key="1">
    <citation type="journal article" date="2019" name="Microbiol. Immunol.">
        <title>Molecular and phenotypic characterization of Leptospira johnsonii sp. nov., Leptospira ellinghausenii sp. nov. and Leptospira ryugenii sp. nov. isolated from soil and water in Japan.</title>
        <authorList>
            <person name="Masuzawa T."/>
            <person name="Saito M."/>
            <person name="Nakao R."/>
            <person name="Nikaido Y."/>
            <person name="Matsumoto M."/>
            <person name="Ogawa M."/>
            <person name="Yokoyama M."/>
            <person name="Hidaka Y."/>
            <person name="Tomita J."/>
            <person name="Sakakibara K."/>
            <person name="Suzuki K."/>
            <person name="Yasuda S."/>
            <person name="Sato H."/>
            <person name="Yamaguchi M."/>
            <person name="Yoshida S.I."/>
            <person name="Koizumi N."/>
            <person name="Kawamura Y."/>
        </authorList>
    </citation>
    <scope>NUCLEOTIDE SEQUENCE [LARGE SCALE GENOMIC DNA]</scope>
    <source>
        <strain evidence="9">E18</strain>
    </source>
</reference>
<feature type="domain" description="JAB" evidence="7">
    <location>
        <begin position="624"/>
        <end position="736"/>
    </location>
</feature>
<feature type="domain" description="THIF-type NAD/FAD binding fold" evidence="6">
    <location>
        <begin position="369"/>
        <end position="483"/>
    </location>
</feature>
<evidence type="ECO:0000313" key="8">
    <source>
        <dbReference type="EMBL" id="GBF44525.1"/>
    </source>
</evidence>
<evidence type="ECO:0000313" key="9">
    <source>
        <dbReference type="Proteomes" id="UP000245206"/>
    </source>
</evidence>
<dbReference type="GO" id="GO:0046872">
    <property type="term" value="F:metal ion binding"/>
    <property type="evidence" value="ECO:0007669"/>
    <property type="project" value="UniProtKB-KW"/>
</dbReference>
<proteinExistence type="predicted"/>
<evidence type="ECO:0000256" key="1">
    <source>
        <dbReference type="ARBA" id="ARBA00022670"/>
    </source>
</evidence>
<evidence type="ECO:0000256" key="5">
    <source>
        <dbReference type="ARBA" id="ARBA00023049"/>
    </source>
</evidence>
<evidence type="ECO:0008006" key="10">
    <source>
        <dbReference type="Google" id="ProtNLM"/>
    </source>
</evidence>
<evidence type="ECO:0000256" key="4">
    <source>
        <dbReference type="ARBA" id="ARBA00022833"/>
    </source>
</evidence>
<dbReference type="InterPro" id="IPR035985">
    <property type="entry name" value="Ubiquitin-activating_enz"/>
</dbReference>
<protein>
    <recommendedName>
        <fullName evidence="10">ThiF family protein</fullName>
    </recommendedName>
</protein>
<keyword evidence="3" id="KW-0378">Hydrolase</keyword>
<dbReference type="RefSeq" id="WP_108961495.1">
    <property type="nucleotide sequence ID" value="NZ_BFAZ01000014.1"/>
</dbReference>
<keyword evidence="9" id="KW-1185">Reference proteome</keyword>
<keyword evidence="1" id="KW-0645">Protease</keyword>
<gene>
    <name evidence="8" type="ORF">LPTSP2_38280</name>
</gene>
<dbReference type="GO" id="GO:0008641">
    <property type="term" value="F:ubiquitin-like modifier activating enzyme activity"/>
    <property type="evidence" value="ECO:0007669"/>
    <property type="project" value="InterPro"/>
</dbReference>
<name>A0A2P2DIU2_9LEPT</name>
<dbReference type="AlphaFoldDB" id="A0A2P2DIU2"/>
<evidence type="ECO:0000256" key="3">
    <source>
        <dbReference type="ARBA" id="ARBA00022801"/>
    </source>
</evidence>
<accession>A0A2P2DIU2</accession>
<dbReference type="EMBL" id="BFAZ01000014">
    <property type="protein sequence ID" value="GBF44525.1"/>
    <property type="molecule type" value="Genomic_DNA"/>
</dbReference>
<evidence type="ECO:0000259" key="6">
    <source>
        <dbReference type="Pfam" id="PF00899"/>
    </source>
</evidence>
<dbReference type="OrthoDB" id="624575at2"/>